<proteinExistence type="predicted"/>
<dbReference type="PROSITE" id="PS51186">
    <property type="entry name" value="GNAT"/>
    <property type="match status" value="1"/>
</dbReference>
<gene>
    <name evidence="2" type="ORF">HJ583_016445</name>
</gene>
<accession>A0ABX2IIH4</accession>
<protein>
    <submittedName>
        <fullName evidence="2">N-acetyltransferase</fullName>
    </submittedName>
</protein>
<dbReference type="PANTHER" id="PTHR43617:SF2">
    <property type="entry name" value="UPF0039 PROTEIN SLL0451"/>
    <property type="match status" value="1"/>
</dbReference>
<dbReference type="InterPro" id="IPR016181">
    <property type="entry name" value="Acyl_CoA_acyltransferase"/>
</dbReference>
<reference evidence="2 3" key="1">
    <citation type="submission" date="2020-06" db="EMBL/GenBank/DDBJ databases">
        <title>Draft genome of Uliginosibacterium sp. IMCC34675.</title>
        <authorList>
            <person name="Song J."/>
        </authorList>
    </citation>
    <scope>NUCLEOTIDE SEQUENCE [LARGE SCALE GENOMIC DNA]</scope>
    <source>
        <strain evidence="2 3">IMCC34675</strain>
    </source>
</reference>
<dbReference type="InterPro" id="IPR050276">
    <property type="entry name" value="MshD_Acetyltransferase"/>
</dbReference>
<keyword evidence="3" id="KW-1185">Reference proteome</keyword>
<dbReference type="Pfam" id="PF13508">
    <property type="entry name" value="Acetyltransf_7"/>
    <property type="match status" value="1"/>
</dbReference>
<feature type="domain" description="N-acetyltransferase" evidence="1">
    <location>
        <begin position="2"/>
        <end position="149"/>
    </location>
</feature>
<dbReference type="EMBL" id="JABCSC020000004">
    <property type="protein sequence ID" value="NSL56626.1"/>
    <property type="molecule type" value="Genomic_DNA"/>
</dbReference>
<evidence type="ECO:0000259" key="1">
    <source>
        <dbReference type="PROSITE" id="PS51186"/>
    </source>
</evidence>
<dbReference type="RefSeq" id="WP_170022933.1">
    <property type="nucleotide sequence ID" value="NZ_JABCSC020000004.1"/>
</dbReference>
<dbReference type="InterPro" id="IPR000182">
    <property type="entry name" value="GNAT_dom"/>
</dbReference>
<dbReference type="Gene3D" id="3.40.630.30">
    <property type="match status" value="1"/>
</dbReference>
<dbReference type="Proteomes" id="UP000778523">
    <property type="component" value="Unassembled WGS sequence"/>
</dbReference>
<sequence length="167" mass="17617">MLQIRPETAADVDAIGRITQQAFNGQPHSQQTEHLLIAALRTAGALSVSLVAEERGEIIGHIGFSEVLIGGEERAWFGLAPLSVAPARQRSGIGQALIAAGLARLDELGAQGCVVLGDPAYYRRFGFRPQPGLVLAGVPADYFMIHTTCVPCPQGSVSFHPAFALCG</sequence>
<evidence type="ECO:0000313" key="3">
    <source>
        <dbReference type="Proteomes" id="UP000778523"/>
    </source>
</evidence>
<comment type="caution">
    <text evidence="2">The sequence shown here is derived from an EMBL/GenBank/DDBJ whole genome shotgun (WGS) entry which is preliminary data.</text>
</comment>
<dbReference type="SUPFAM" id="SSF55729">
    <property type="entry name" value="Acyl-CoA N-acyltransferases (Nat)"/>
    <property type="match status" value="1"/>
</dbReference>
<dbReference type="PANTHER" id="PTHR43617">
    <property type="entry name" value="L-AMINO ACID N-ACETYLTRANSFERASE"/>
    <property type="match status" value="1"/>
</dbReference>
<organism evidence="2 3">
    <name type="scientific">Uliginosibacterium aquaticum</name>
    <dbReference type="NCBI Taxonomy" id="2731212"/>
    <lineage>
        <taxon>Bacteria</taxon>
        <taxon>Pseudomonadati</taxon>
        <taxon>Pseudomonadota</taxon>
        <taxon>Betaproteobacteria</taxon>
        <taxon>Rhodocyclales</taxon>
        <taxon>Zoogloeaceae</taxon>
        <taxon>Uliginosibacterium</taxon>
    </lineage>
</organism>
<evidence type="ECO:0000313" key="2">
    <source>
        <dbReference type="EMBL" id="NSL56626.1"/>
    </source>
</evidence>
<dbReference type="CDD" id="cd04301">
    <property type="entry name" value="NAT_SF"/>
    <property type="match status" value="1"/>
</dbReference>
<name>A0ABX2IIH4_9RHOO</name>